<name>A0A7W5H270_9PORP</name>
<dbReference type="AlphaFoldDB" id="A0A7W5H270"/>
<gene>
    <name evidence="2" type="ORF">FHX64_002571</name>
</gene>
<dbReference type="RefSeq" id="WP_183414557.1">
    <property type="nucleotide sequence ID" value="NZ_JACHYB010000002.1"/>
</dbReference>
<dbReference type="EMBL" id="JACHYB010000002">
    <property type="protein sequence ID" value="MBB3188373.1"/>
    <property type="molecule type" value="Genomic_DNA"/>
</dbReference>
<reference evidence="2 3" key="1">
    <citation type="submission" date="2020-08" db="EMBL/GenBank/DDBJ databases">
        <title>Genomic Encyclopedia of Type Strains, Phase IV (KMG-IV): sequencing the most valuable type-strain genomes for metagenomic binning, comparative biology and taxonomic classification.</title>
        <authorList>
            <person name="Goeker M."/>
        </authorList>
    </citation>
    <scope>NUCLEOTIDE SEQUENCE [LARGE SCALE GENOMIC DNA]</scope>
    <source>
        <strain evidence="2 3">DSM 27471</strain>
    </source>
</reference>
<feature type="region of interest" description="Disordered" evidence="1">
    <location>
        <begin position="126"/>
        <end position="154"/>
    </location>
</feature>
<protein>
    <submittedName>
        <fullName evidence="2">Uncharacterized protein</fullName>
    </submittedName>
</protein>
<sequence length="206" mass="24439">MTTTELTAWMQHPESLGEKQSSALKEICEVYPYFAITRMLWLKSLQNMQDVRVERETRRTATYCPDRRQLYFLLFPDKKPVQQEPVREQKPLYAFGGDYFTIQSIDVYDHPEDSLKSLAQKLREARQKSKETVTEQNHTSQPSKIQPTKEPETYTEERAIQMIKQKRYEEALKILHVLHLNIPEKSVYFADQIRFLEKIITTIHKS</sequence>
<accession>A0A7W5H270</accession>
<comment type="caution">
    <text evidence="2">The sequence shown here is derived from an EMBL/GenBank/DDBJ whole genome shotgun (WGS) entry which is preliminary data.</text>
</comment>
<feature type="compositionally biased region" description="Polar residues" evidence="1">
    <location>
        <begin position="134"/>
        <end position="146"/>
    </location>
</feature>
<evidence type="ECO:0000313" key="3">
    <source>
        <dbReference type="Proteomes" id="UP000544222"/>
    </source>
</evidence>
<organism evidence="2 3">
    <name type="scientific">Microbacter margulisiae</name>
    <dbReference type="NCBI Taxonomy" id="1350067"/>
    <lineage>
        <taxon>Bacteria</taxon>
        <taxon>Pseudomonadati</taxon>
        <taxon>Bacteroidota</taxon>
        <taxon>Bacteroidia</taxon>
        <taxon>Bacteroidales</taxon>
        <taxon>Porphyromonadaceae</taxon>
        <taxon>Microbacter</taxon>
    </lineage>
</organism>
<dbReference type="Proteomes" id="UP000544222">
    <property type="component" value="Unassembled WGS sequence"/>
</dbReference>
<evidence type="ECO:0000256" key="1">
    <source>
        <dbReference type="SAM" id="MobiDB-lite"/>
    </source>
</evidence>
<keyword evidence="3" id="KW-1185">Reference proteome</keyword>
<evidence type="ECO:0000313" key="2">
    <source>
        <dbReference type="EMBL" id="MBB3188373.1"/>
    </source>
</evidence>
<proteinExistence type="predicted"/>